<dbReference type="Proteomes" id="UP000256727">
    <property type="component" value="Unassembled WGS sequence"/>
</dbReference>
<proteinExistence type="inferred from homology"/>
<dbReference type="OrthoDB" id="9800167at2"/>
<dbReference type="InterPro" id="IPR001100">
    <property type="entry name" value="Pyr_nuc-diS_OxRdtase"/>
</dbReference>
<dbReference type="AlphaFoldDB" id="A0A3D9LAJ0"/>
<evidence type="ECO:0000256" key="11">
    <source>
        <dbReference type="RuleBase" id="RU003691"/>
    </source>
</evidence>
<evidence type="ECO:0000256" key="2">
    <source>
        <dbReference type="ARBA" id="ARBA00022630"/>
    </source>
</evidence>
<comment type="cofactor">
    <cofactor evidence="9">
        <name>FAD</name>
        <dbReference type="ChEBI" id="CHEBI:57692"/>
    </cofactor>
    <text evidence="9">Binds 1 FAD per subunit.</text>
</comment>
<keyword evidence="6" id="KW-1015">Disulfide bond</keyword>
<dbReference type="PRINTS" id="PR00411">
    <property type="entry name" value="PNDRDTASEI"/>
</dbReference>
<comment type="similarity">
    <text evidence="1 11">Belongs to the class-I pyridine nucleotide-disulfide oxidoreductase family.</text>
</comment>
<gene>
    <name evidence="14" type="ORF">C8E99_1185</name>
</gene>
<dbReference type="GO" id="GO:0004148">
    <property type="term" value="F:dihydrolipoyl dehydrogenase (NADH) activity"/>
    <property type="evidence" value="ECO:0007669"/>
    <property type="project" value="TreeGrafter"/>
</dbReference>
<dbReference type="Gene3D" id="3.50.50.60">
    <property type="entry name" value="FAD/NAD(P)-binding domain"/>
    <property type="match status" value="2"/>
</dbReference>
<reference evidence="14 15" key="1">
    <citation type="submission" date="2018-07" db="EMBL/GenBank/DDBJ databases">
        <title>Sequencing the genomes of 1000 actinobacteria strains.</title>
        <authorList>
            <person name="Klenk H.-P."/>
        </authorList>
    </citation>
    <scope>NUCLEOTIDE SEQUENCE [LARGE SCALE GENOMIC DNA]</scope>
    <source>
        <strain evidence="14 15">DSM 14442</strain>
    </source>
</reference>
<dbReference type="EMBL" id="QREH01000001">
    <property type="protein sequence ID" value="REE03378.1"/>
    <property type="molecule type" value="Genomic_DNA"/>
</dbReference>
<organism evidence="14 15">
    <name type="scientific">Citricoccus muralis</name>
    <dbReference type="NCBI Taxonomy" id="169134"/>
    <lineage>
        <taxon>Bacteria</taxon>
        <taxon>Bacillati</taxon>
        <taxon>Actinomycetota</taxon>
        <taxon>Actinomycetes</taxon>
        <taxon>Micrococcales</taxon>
        <taxon>Micrococcaceae</taxon>
        <taxon>Citricoccus</taxon>
    </lineage>
</organism>
<evidence type="ECO:0000313" key="14">
    <source>
        <dbReference type="EMBL" id="REE03378.1"/>
    </source>
</evidence>
<dbReference type="InterPro" id="IPR036188">
    <property type="entry name" value="FAD/NAD-bd_sf"/>
</dbReference>
<keyword evidence="7 11" id="KW-0676">Redox-active center</keyword>
<keyword evidence="4 11" id="KW-0560">Oxidoreductase</keyword>
<evidence type="ECO:0000256" key="6">
    <source>
        <dbReference type="ARBA" id="ARBA00023157"/>
    </source>
</evidence>
<sequence length="476" mass="51193">MGTNTTESFDLIIIGSGSGNSLVTPYWDDRRVAIVDAGIFGGTCLNVGCIPTKMFAYPASLAAVPAESGRLGVDLELRSTDWAGIRDRIFSRVDAISAGGFRYRDQELDHTTVITEESRFTGIHQLTTASGRVLESETIVVAAGSRPVRPDVPGIDLPQVHTSDSIMRLPKLPETLVVLGGGFIAAEFAAVYSGLGSSVVQVNRSSQLLRTHDETVSERFTELASRQWRLETGWTLSRIEEAESGWVSVHLEGPERATMVIDAEAVLVAQGRTPNTDRLDPAAAGLDVHGDGRLVVDEYQRLLSGGAPVPGLWALGDISSEHQLKHVANHDQRIVAHNLEHPDDLRANTLGPIPSAVFTRPQIGSAGLTEAQAVAEYGRERISVKVQEYGDVAYGWAMEDATGLCKLIADRQSGQLIGAHLIGHEAPNLIQLLVQAMSFGVDAHTLARGQYWIHPALSEVVENALLGLEVPDSGLV</sequence>
<evidence type="ECO:0000259" key="13">
    <source>
        <dbReference type="Pfam" id="PF07992"/>
    </source>
</evidence>
<accession>A0A3D9LAJ0</accession>
<dbReference type="PROSITE" id="PS00076">
    <property type="entry name" value="PYRIDINE_REDOX_1"/>
    <property type="match status" value="1"/>
</dbReference>
<dbReference type="NCBIfam" id="NF005884">
    <property type="entry name" value="PRK07846.1"/>
    <property type="match status" value="1"/>
</dbReference>
<dbReference type="Gene3D" id="3.30.390.30">
    <property type="match status" value="1"/>
</dbReference>
<keyword evidence="5 9" id="KW-0520">NAD</keyword>
<dbReference type="GO" id="GO:0050660">
    <property type="term" value="F:flavin adenine dinucleotide binding"/>
    <property type="evidence" value="ECO:0007669"/>
    <property type="project" value="TreeGrafter"/>
</dbReference>
<dbReference type="InterPro" id="IPR004099">
    <property type="entry name" value="Pyr_nucl-diS_OxRdtase_dimer"/>
</dbReference>
<dbReference type="SUPFAM" id="SSF51905">
    <property type="entry name" value="FAD/NAD(P)-binding domain"/>
    <property type="match status" value="1"/>
</dbReference>
<keyword evidence="15" id="KW-1185">Reference proteome</keyword>
<evidence type="ECO:0000256" key="10">
    <source>
        <dbReference type="PIRSR" id="PIRSR000350-4"/>
    </source>
</evidence>
<dbReference type="InterPro" id="IPR023753">
    <property type="entry name" value="FAD/NAD-binding_dom"/>
</dbReference>
<keyword evidence="3 9" id="KW-0274">FAD</keyword>
<evidence type="ECO:0000259" key="12">
    <source>
        <dbReference type="Pfam" id="PF02852"/>
    </source>
</evidence>
<dbReference type="PRINTS" id="PR00368">
    <property type="entry name" value="FADPNR"/>
</dbReference>
<feature type="disulfide bond" description="Redox-active" evidence="10">
    <location>
        <begin position="44"/>
        <end position="49"/>
    </location>
</feature>
<keyword evidence="9" id="KW-0547">Nucleotide-binding</keyword>
<dbReference type="PANTHER" id="PTHR22912">
    <property type="entry name" value="DISULFIDE OXIDOREDUCTASE"/>
    <property type="match status" value="1"/>
</dbReference>
<feature type="binding site" evidence="9">
    <location>
        <position position="317"/>
    </location>
    <ligand>
        <name>FAD</name>
        <dbReference type="ChEBI" id="CHEBI:57692"/>
    </ligand>
</feature>
<dbReference type="RefSeq" id="WP_115931504.1">
    <property type="nucleotide sequence ID" value="NZ_QREH01000001.1"/>
</dbReference>
<evidence type="ECO:0000256" key="4">
    <source>
        <dbReference type="ARBA" id="ARBA00023002"/>
    </source>
</evidence>
<evidence type="ECO:0000256" key="5">
    <source>
        <dbReference type="ARBA" id="ARBA00023027"/>
    </source>
</evidence>
<feature type="binding site" evidence="9">
    <location>
        <position position="271"/>
    </location>
    <ligand>
        <name>NAD(+)</name>
        <dbReference type="ChEBI" id="CHEBI:57540"/>
    </ligand>
</feature>
<dbReference type="PIRSF" id="PIRSF000350">
    <property type="entry name" value="Mercury_reductase_MerA"/>
    <property type="match status" value="1"/>
</dbReference>
<evidence type="ECO:0000256" key="7">
    <source>
        <dbReference type="ARBA" id="ARBA00023284"/>
    </source>
</evidence>
<dbReference type="Pfam" id="PF07992">
    <property type="entry name" value="Pyr_redox_2"/>
    <property type="match status" value="1"/>
</dbReference>
<dbReference type="GO" id="GO:0006103">
    <property type="term" value="P:2-oxoglutarate metabolic process"/>
    <property type="evidence" value="ECO:0007669"/>
    <property type="project" value="TreeGrafter"/>
</dbReference>
<comment type="caution">
    <text evidence="14">The sequence shown here is derived from an EMBL/GenBank/DDBJ whole genome shotgun (WGS) entry which is preliminary data.</text>
</comment>
<evidence type="ECO:0000256" key="1">
    <source>
        <dbReference type="ARBA" id="ARBA00007532"/>
    </source>
</evidence>
<evidence type="ECO:0000256" key="8">
    <source>
        <dbReference type="PIRSR" id="PIRSR000350-2"/>
    </source>
</evidence>
<protein>
    <submittedName>
        <fullName evidence="14">Mycothione reductase</fullName>
    </submittedName>
</protein>
<dbReference type="InterPro" id="IPR050151">
    <property type="entry name" value="Class-I_Pyr_Nuc-Dis_Oxidored"/>
</dbReference>
<evidence type="ECO:0000256" key="3">
    <source>
        <dbReference type="ARBA" id="ARBA00022827"/>
    </source>
</evidence>
<evidence type="ECO:0000313" key="15">
    <source>
        <dbReference type="Proteomes" id="UP000256727"/>
    </source>
</evidence>
<dbReference type="InterPro" id="IPR016156">
    <property type="entry name" value="FAD/NAD-linked_Rdtase_dimer_sf"/>
</dbReference>
<feature type="active site" description="Proton acceptor" evidence="8">
    <location>
        <position position="454"/>
    </location>
</feature>
<dbReference type="PANTHER" id="PTHR22912:SF217">
    <property type="entry name" value="DIHYDROLIPOYL DEHYDROGENASE"/>
    <property type="match status" value="1"/>
</dbReference>
<feature type="domain" description="Pyridine nucleotide-disulphide oxidoreductase dimerisation" evidence="12">
    <location>
        <begin position="353"/>
        <end position="464"/>
    </location>
</feature>
<evidence type="ECO:0000256" key="9">
    <source>
        <dbReference type="PIRSR" id="PIRSR000350-3"/>
    </source>
</evidence>
<feature type="binding site" evidence="9">
    <location>
        <begin position="180"/>
        <end position="187"/>
    </location>
    <ligand>
        <name>NAD(+)</name>
        <dbReference type="ChEBI" id="CHEBI:57540"/>
    </ligand>
</feature>
<dbReference type="InterPro" id="IPR012999">
    <property type="entry name" value="Pyr_OxRdtase_I_AS"/>
</dbReference>
<feature type="domain" description="FAD/NAD(P)-binding" evidence="13">
    <location>
        <begin position="9"/>
        <end position="328"/>
    </location>
</feature>
<keyword evidence="2 11" id="KW-0285">Flavoprotein</keyword>
<name>A0A3D9LAJ0_9MICC</name>
<dbReference type="SUPFAM" id="SSF55424">
    <property type="entry name" value="FAD/NAD-linked reductases, dimerisation (C-terminal) domain"/>
    <property type="match status" value="1"/>
</dbReference>
<feature type="binding site" evidence="9">
    <location>
        <position position="53"/>
    </location>
    <ligand>
        <name>FAD</name>
        <dbReference type="ChEBI" id="CHEBI:57692"/>
    </ligand>
</feature>
<dbReference type="Pfam" id="PF02852">
    <property type="entry name" value="Pyr_redox_dim"/>
    <property type="match status" value="1"/>
</dbReference>